<keyword evidence="2 4" id="KW-0808">Transferase</keyword>
<reference evidence="4 5" key="1">
    <citation type="submission" date="2020-08" db="EMBL/GenBank/DDBJ databases">
        <title>Genomic Encyclopedia of Type Strains, Phase IV (KMG-IV): sequencing the most valuable type-strain genomes for metagenomic binning, comparative biology and taxonomic classification.</title>
        <authorList>
            <person name="Goeker M."/>
        </authorList>
    </citation>
    <scope>NUCLEOTIDE SEQUENCE [LARGE SCALE GENOMIC DNA]</scope>
    <source>
        <strain evidence="4 5">DSM 26189</strain>
    </source>
</reference>
<evidence type="ECO:0000259" key="3">
    <source>
        <dbReference type="Pfam" id="PF08241"/>
    </source>
</evidence>
<keyword evidence="1 4" id="KW-0489">Methyltransferase</keyword>
<sequence length="287" mass="30764">MDEPQGPPLIFDPKRRALARDRAFDGFADHDFLYRHMLDGLLERLDDVQRPLRQVLLIGCPDESAARALRALGKEVTCCDPGARNAAANRGVQAEEDALPFAGESFDLILACGTLDSVNDLPGALILMRRLLRPDGLLLGACVGAGSLARLKSALLAAEGDRPTPHIHPQIDVRSAGDLLARAGYAMPVADVEALTVRYSTALALMRDLRGMGYGNVMTAPRRGALTREVIARACAAFAEAADPDGKTAEHFSLLYFSGWKPDPSQPKAARRGSATVSLAQALKSKI</sequence>
<dbReference type="Proteomes" id="UP000571950">
    <property type="component" value="Unassembled WGS sequence"/>
</dbReference>
<feature type="domain" description="Methyltransferase type 11" evidence="3">
    <location>
        <begin position="57"/>
        <end position="139"/>
    </location>
</feature>
<evidence type="ECO:0000256" key="1">
    <source>
        <dbReference type="ARBA" id="ARBA00022603"/>
    </source>
</evidence>
<evidence type="ECO:0000313" key="4">
    <source>
        <dbReference type="EMBL" id="MBB3926335.1"/>
    </source>
</evidence>
<proteinExistence type="predicted"/>
<evidence type="ECO:0000256" key="2">
    <source>
        <dbReference type="ARBA" id="ARBA00022679"/>
    </source>
</evidence>
<name>A0A7W6BM39_9SPHN</name>
<accession>A0A7W6BM39</accession>
<dbReference type="InterPro" id="IPR050602">
    <property type="entry name" value="Malonyl-ACP_OMT"/>
</dbReference>
<dbReference type="SUPFAM" id="SSF53335">
    <property type="entry name" value="S-adenosyl-L-methionine-dependent methyltransferases"/>
    <property type="match status" value="1"/>
</dbReference>
<dbReference type="InterPro" id="IPR029063">
    <property type="entry name" value="SAM-dependent_MTases_sf"/>
</dbReference>
<keyword evidence="5" id="KW-1185">Reference proteome</keyword>
<dbReference type="InterPro" id="IPR013216">
    <property type="entry name" value="Methyltransf_11"/>
</dbReference>
<gene>
    <name evidence="4" type="ORF">GGR43_002052</name>
</gene>
<dbReference type="PANTHER" id="PTHR13090:SF1">
    <property type="entry name" value="ARGININE-HYDROXYLASE NDUFAF5, MITOCHONDRIAL"/>
    <property type="match status" value="1"/>
</dbReference>
<dbReference type="AlphaFoldDB" id="A0A7W6BM39"/>
<dbReference type="GO" id="GO:0008168">
    <property type="term" value="F:methyltransferase activity"/>
    <property type="evidence" value="ECO:0007669"/>
    <property type="project" value="UniProtKB-KW"/>
</dbReference>
<comment type="caution">
    <text evidence="4">The sequence shown here is derived from an EMBL/GenBank/DDBJ whole genome shotgun (WGS) entry which is preliminary data.</text>
</comment>
<dbReference type="PANTHER" id="PTHR13090">
    <property type="entry name" value="ARGININE-HYDROXYLASE NDUFAF5, MITOCHONDRIAL"/>
    <property type="match status" value="1"/>
</dbReference>
<dbReference type="EMBL" id="JACIDT010000006">
    <property type="protein sequence ID" value="MBB3926335.1"/>
    <property type="molecule type" value="Genomic_DNA"/>
</dbReference>
<dbReference type="RefSeq" id="WP_188071871.1">
    <property type="nucleotide sequence ID" value="NZ_BSPS01000016.1"/>
</dbReference>
<evidence type="ECO:0000313" key="5">
    <source>
        <dbReference type="Proteomes" id="UP000571950"/>
    </source>
</evidence>
<organism evidence="4 5">
    <name type="scientific">Sphingobium jiangsuense</name>
    <dbReference type="NCBI Taxonomy" id="870476"/>
    <lineage>
        <taxon>Bacteria</taxon>
        <taxon>Pseudomonadati</taxon>
        <taxon>Pseudomonadota</taxon>
        <taxon>Alphaproteobacteria</taxon>
        <taxon>Sphingomonadales</taxon>
        <taxon>Sphingomonadaceae</taxon>
        <taxon>Sphingobium</taxon>
    </lineage>
</organism>
<dbReference type="GO" id="GO:0032259">
    <property type="term" value="P:methylation"/>
    <property type="evidence" value="ECO:0007669"/>
    <property type="project" value="UniProtKB-KW"/>
</dbReference>
<dbReference type="Gene3D" id="3.40.50.150">
    <property type="entry name" value="Vaccinia Virus protein VP39"/>
    <property type="match status" value="1"/>
</dbReference>
<dbReference type="CDD" id="cd02440">
    <property type="entry name" value="AdoMet_MTases"/>
    <property type="match status" value="1"/>
</dbReference>
<dbReference type="Pfam" id="PF08241">
    <property type="entry name" value="Methyltransf_11"/>
    <property type="match status" value="1"/>
</dbReference>
<protein>
    <submittedName>
        <fullName evidence="4">SAM-dependent methyltransferase</fullName>
    </submittedName>
</protein>